<evidence type="ECO:0000313" key="3">
    <source>
        <dbReference type="Proteomes" id="UP000193404"/>
    </source>
</evidence>
<dbReference type="Gene3D" id="3.20.20.140">
    <property type="entry name" value="Metal-dependent hydrolases"/>
    <property type="match status" value="1"/>
</dbReference>
<evidence type="ECO:0000259" key="1">
    <source>
        <dbReference type="Pfam" id="PF01979"/>
    </source>
</evidence>
<dbReference type="GO" id="GO:0016787">
    <property type="term" value="F:hydrolase activity"/>
    <property type="evidence" value="ECO:0007669"/>
    <property type="project" value="InterPro"/>
</dbReference>
<dbReference type="PANTHER" id="PTHR43794">
    <property type="entry name" value="AMINOHYDROLASE SSNA-RELATED"/>
    <property type="match status" value="1"/>
</dbReference>
<dbReference type="STRING" id="282676.B6F84_07080"/>
<accession>A0A1W6K052</accession>
<dbReference type="AlphaFoldDB" id="A0A1W6K052"/>
<dbReference type="KEGG" id="aman:B6F84_07080"/>
<dbReference type="InterPro" id="IPR050287">
    <property type="entry name" value="MTA/SAH_deaminase"/>
</dbReference>
<evidence type="ECO:0000313" key="2">
    <source>
        <dbReference type="EMBL" id="ARM75824.1"/>
    </source>
</evidence>
<dbReference type="SUPFAM" id="SSF51556">
    <property type="entry name" value="Metallo-dependent hydrolases"/>
    <property type="match status" value="1"/>
</dbReference>
<keyword evidence="3" id="KW-1185">Reference proteome</keyword>
<dbReference type="PANTHER" id="PTHR43794:SF5">
    <property type="entry name" value="CHLOROHYDROLASE FAMILY PROTEIN"/>
    <property type="match status" value="1"/>
</dbReference>
<dbReference type="InterPro" id="IPR032466">
    <property type="entry name" value="Metal_Hydrolase"/>
</dbReference>
<dbReference type="Proteomes" id="UP000193404">
    <property type="component" value="Chromosome"/>
</dbReference>
<name>A0A1W6K052_9CREN</name>
<sequence>MGDITINVRIALLGEDLEINNDVHIQIDEDGIIQHIGKGHVSNSKSISFNNGILLPVFSNSHVHTGDFSFPEVGIRNTIKELVGDPDSIKYKFYSKIDNSQLKDYIKQFMKLEAIFGINSVLDFREQGLEGSILANSVKEEYKDKINYFILGRLEKNQITKENLDTFSKIADGYGISSISSYNFEELKMIRQYFRNKIIAIHISETLKQNLQNDLEYALEYLQPKMIIHGTNLSTDQISEIKEKGIYLVACPRSNLWFSTGIPKISEMAKDNKKFLLGTDNAAWINPNILEEAEFALLLSRLQEPQSDYSKEVLKAITINAEEFGIKPIKEGEKAIFNIIEGENSGILRAENKYPAIIKRGKKILFTYEELSKNLD</sequence>
<dbReference type="Pfam" id="PF01979">
    <property type="entry name" value="Amidohydro_1"/>
    <property type="match status" value="1"/>
</dbReference>
<dbReference type="InterPro" id="IPR006680">
    <property type="entry name" value="Amidohydro-rel"/>
</dbReference>
<gene>
    <name evidence="2" type="ORF">B6F84_07080</name>
</gene>
<dbReference type="RefSeq" id="WP_148691604.1">
    <property type="nucleotide sequence ID" value="NZ_CP020477.1"/>
</dbReference>
<proteinExistence type="predicted"/>
<dbReference type="EMBL" id="CP020477">
    <property type="protein sequence ID" value="ARM75824.1"/>
    <property type="molecule type" value="Genomic_DNA"/>
</dbReference>
<dbReference type="OrthoDB" id="42910at2157"/>
<organism evidence="2 3">
    <name type="scientific">Acidianus manzaensis</name>
    <dbReference type="NCBI Taxonomy" id="282676"/>
    <lineage>
        <taxon>Archaea</taxon>
        <taxon>Thermoproteota</taxon>
        <taxon>Thermoprotei</taxon>
        <taxon>Sulfolobales</taxon>
        <taxon>Sulfolobaceae</taxon>
        <taxon>Acidianus</taxon>
    </lineage>
</organism>
<protein>
    <recommendedName>
        <fullName evidence="1">Amidohydrolase-related domain-containing protein</fullName>
    </recommendedName>
</protein>
<dbReference type="GeneID" id="41590669"/>
<reference evidence="2 3" key="1">
    <citation type="submission" date="2017-03" db="EMBL/GenBank/DDBJ databases">
        <title>Sulfur activation and transportation mechanism of thermophilic Archaea Acidianus manzaensis YN-25.</title>
        <authorList>
            <person name="Ma Y."/>
            <person name="Yang Y."/>
            <person name="Xia J."/>
        </authorList>
    </citation>
    <scope>NUCLEOTIDE SEQUENCE [LARGE SCALE GENOMIC DNA]</scope>
    <source>
        <strain evidence="2 3">YN-25</strain>
    </source>
</reference>
<feature type="domain" description="Amidohydrolase-related" evidence="1">
    <location>
        <begin position="53"/>
        <end position="342"/>
    </location>
</feature>